<protein>
    <submittedName>
        <fullName evidence="1">Uncharacterized protein</fullName>
    </submittedName>
</protein>
<sequence>MSYTVSLGPQSPVSQQLKAINFFDTNSSSSAIVGIPLWTPLLQLAMQPNLQISAPLQSLILKLAQRLEVLQGVTRVQNLPQYLTPFTVDLFLYIITLIPSTVDEQMVNALFTLLTTQAADKAGALLAKLIFSPSTPNEILIMISKEFQIIVEGYASKPGGNHILLSLARLDPMKIPNGVIALYTSSKIPKNAVAGYTALFTTNGIPRGFKLDVVCSHVTSNNALLRSASIEFLRRYETKNEALTDVANSLIQAVIDYSDERAFLLLCNVASNEKTGKTLTMAGTIEKWMSSQPIKAPLFLKLFILLIGHSDYAERFSLHKLTVPFIHHVCHHGDTETLLSAVWAMTKLNLNENLAKEFAESGILADICKVFPLLEDQQAVIDKFIPVFETLYQYSENNKVLFCNLTSKLLELVKSGCQSLKSYIHLLAILAKKQITHSTLINDNAIAILNPYCTESNAKIDVKSIMASLREGGLNIP</sequence>
<reference evidence="1" key="1">
    <citation type="submission" date="2006-10" db="EMBL/GenBank/DDBJ databases">
        <authorList>
            <person name="Amadeo P."/>
            <person name="Zhao Q."/>
            <person name="Wortman J."/>
            <person name="Fraser-Liggett C."/>
            <person name="Carlton J."/>
        </authorList>
    </citation>
    <scope>NUCLEOTIDE SEQUENCE</scope>
    <source>
        <strain evidence="1">G3</strain>
    </source>
</reference>
<evidence type="ECO:0000313" key="1">
    <source>
        <dbReference type="EMBL" id="EAY17063.1"/>
    </source>
</evidence>
<dbReference type="KEGG" id="tva:4775077"/>
<dbReference type="EMBL" id="DS113235">
    <property type="protein sequence ID" value="EAY17063.1"/>
    <property type="molecule type" value="Genomic_DNA"/>
</dbReference>
<dbReference type="InterPro" id="IPR011989">
    <property type="entry name" value="ARM-like"/>
</dbReference>
<gene>
    <name evidence="1" type="ORF">TVAG_297420</name>
</gene>
<dbReference type="RefSeq" id="XP_001329286.1">
    <property type="nucleotide sequence ID" value="XM_001329251.1"/>
</dbReference>
<evidence type="ECO:0000313" key="2">
    <source>
        <dbReference type="Proteomes" id="UP000001542"/>
    </source>
</evidence>
<dbReference type="InParanoid" id="A2DRD7"/>
<dbReference type="SMR" id="A2DRD7"/>
<dbReference type="VEuPathDB" id="TrichDB:TVAG_297420"/>
<proteinExistence type="predicted"/>
<organism evidence="1 2">
    <name type="scientific">Trichomonas vaginalis (strain ATCC PRA-98 / G3)</name>
    <dbReference type="NCBI Taxonomy" id="412133"/>
    <lineage>
        <taxon>Eukaryota</taxon>
        <taxon>Metamonada</taxon>
        <taxon>Parabasalia</taxon>
        <taxon>Trichomonadida</taxon>
        <taxon>Trichomonadidae</taxon>
        <taxon>Trichomonas</taxon>
    </lineage>
</organism>
<dbReference type="AlphaFoldDB" id="A2DRD7"/>
<accession>A2DRD7</accession>
<dbReference type="Proteomes" id="UP000001542">
    <property type="component" value="Unassembled WGS sequence"/>
</dbReference>
<reference evidence="1" key="2">
    <citation type="journal article" date="2007" name="Science">
        <title>Draft genome sequence of the sexually transmitted pathogen Trichomonas vaginalis.</title>
        <authorList>
            <person name="Carlton J.M."/>
            <person name="Hirt R.P."/>
            <person name="Silva J.C."/>
            <person name="Delcher A.L."/>
            <person name="Schatz M."/>
            <person name="Zhao Q."/>
            <person name="Wortman J.R."/>
            <person name="Bidwell S.L."/>
            <person name="Alsmark U.C.M."/>
            <person name="Besteiro S."/>
            <person name="Sicheritz-Ponten T."/>
            <person name="Noel C.J."/>
            <person name="Dacks J.B."/>
            <person name="Foster P.G."/>
            <person name="Simillion C."/>
            <person name="Van de Peer Y."/>
            <person name="Miranda-Saavedra D."/>
            <person name="Barton G.J."/>
            <person name="Westrop G.D."/>
            <person name="Mueller S."/>
            <person name="Dessi D."/>
            <person name="Fiori P.L."/>
            <person name="Ren Q."/>
            <person name="Paulsen I."/>
            <person name="Zhang H."/>
            <person name="Bastida-Corcuera F.D."/>
            <person name="Simoes-Barbosa A."/>
            <person name="Brown M.T."/>
            <person name="Hayes R.D."/>
            <person name="Mukherjee M."/>
            <person name="Okumura C.Y."/>
            <person name="Schneider R."/>
            <person name="Smith A.J."/>
            <person name="Vanacova S."/>
            <person name="Villalvazo M."/>
            <person name="Haas B.J."/>
            <person name="Pertea M."/>
            <person name="Feldblyum T.V."/>
            <person name="Utterback T.R."/>
            <person name="Shu C.L."/>
            <person name="Osoegawa K."/>
            <person name="de Jong P.J."/>
            <person name="Hrdy I."/>
            <person name="Horvathova L."/>
            <person name="Zubacova Z."/>
            <person name="Dolezal P."/>
            <person name="Malik S.B."/>
            <person name="Logsdon J.M. Jr."/>
            <person name="Henze K."/>
            <person name="Gupta A."/>
            <person name="Wang C.C."/>
            <person name="Dunne R.L."/>
            <person name="Upcroft J.A."/>
            <person name="Upcroft P."/>
            <person name="White O."/>
            <person name="Salzberg S.L."/>
            <person name="Tang P."/>
            <person name="Chiu C.-H."/>
            <person name="Lee Y.-S."/>
            <person name="Embley T.M."/>
            <person name="Coombs G.H."/>
            <person name="Mottram J.C."/>
            <person name="Tachezy J."/>
            <person name="Fraser-Liggett C.M."/>
            <person name="Johnson P.J."/>
        </authorList>
    </citation>
    <scope>NUCLEOTIDE SEQUENCE [LARGE SCALE GENOMIC DNA]</scope>
    <source>
        <strain evidence="1">G3</strain>
    </source>
</reference>
<name>A2DRD7_TRIV3</name>
<dbReference type="VEuPathDB" id="TrichDB:TVAGG3_0513230"/>
<dbReference type="Gene3D" id="1.25.10.10">
    <property type="entry name" value="Leucine-rich Repeat Variant"/>
    <property type="match status" value="1"/>
</dbReference>
<keyword evidence="2" id="KW-1185">Reference proteome</keyword>